<organism evidence="7 8">
    <name type="scientific">Geodia barretti</name>
    <name type="common">Barrett's horny sponge</name>
    <dbReference type="NCBI Taxonomy" id="519541"/>
    <lineage>
        <taxon>Eukaryota</taxon>
        <taxon>Metazoa</taxon>
        <taxon>Porifera</taxon>
        <taxon>Demospongiae</taxon>
        <taxon>Heteroscleromorpha</taxon>
        <taxon>Tetractinellida</taxon>
        <taxon>Astrophorina</taxon>
        <taxon>Geodiidae</taxon>
        <taxon>Geodia</taxon>
    </lineage>
</organism>
<dbReference type="GO" id="GO:0005886">
    <property type="term" value="C:plasma membrane"/>
    <property type="evidence" value="ECO:0007669"/>
    <property type="project" value="UniProtKB-SubCell"/>
</dbReference>
<dbReference type="InterPro" id="IPR051907">
    <property type="entry name" value="DoxX-like_oxidoreductase"/>
</dbReference>
<reference evidence="7" key="1">
    <citation type="submission" date="2023-03" db="EMBL/GenBank/DDBJ databases">
        <authorList>
            <person name="Steffen K."/>
            <person name="Cardenas P."/>
        </authorList>
    </citation>
    <scope>NUCLEOTIDE SEQUENCE</scope>
</reference>
<dbReference type="EMBL" id="CASHTH010001572">
    <property type="protein sequence ID" value="CAI8016926.1"/>
    <property type="molecule type" value="Genomic_DNA"/>
</dbReference>
<keyword evidence="8" id="KW-1185">Reference proteome</keyword>
<keyword evidence="4 6" id="KW-1133">Transmembrane helix</keyword>
<evidence type="ECO:0000313" key="8">
    <source>
        <dbReference type="Proteomes" id="UP001174909"/>
    </source>
</evidence>
<feature type="transmembrane region" description="Helical" evidence="6">
    <location>
        <begin position="77"/>
        <end position="102"/>
    </location>
</feature>
<dbReference type="AlphaFoldDB" id="A0AA35RV60"/>
<feature type="transmembrane region" description="Helical" evidence="6">
    <location>
        <begin position="122"/>
        <end position="140"/>
    </location>
</feature>
<dbReference type="InterPro" id="IPR032808">
    <property type="entry name" value="DoxX"/>
</dbReference>
<evidence type="ECO:0000256" key="5">
    <source>
        <dbReference type="ARBA" id="ARBA00023136"/>
    </source>
</evidence>
<comment type="subcellular location">
    <subcellularLocation>
        <location evidence="1">Cell membrane</location>
        <topology evidence="1">Multi-pass membrane protein</topology>
    </subcellularLocation>
</comment>
<protein>
    <recommendedName>
        <fullName evidence="9">DoxX family protein</fullName>
    </recommendedName>
</protein>
<dbReference type="PANTHER" id="PTHR33452">
    <property type="entry name" value="OXIDOREDUCTASE CATD-RELATED"/>
    <property type="match status" value="1"/>
</dbReference>
<dbReference type="PANTHER" id="PTHR33452:SF1">
    <property type="entry name" value="INNER MEMBRANE PROTEIN YPHA-RELATED"/>
    <property type="match status" value="1"/>
</dbReference>
<feature type="transmembrane region" description="Helical" evidence="6">
    <location>
        <begin position="32"/>
        <end position="56"/>
    </location>
</feature>
<evidence type="ECO:0000256" key="4">
    <source>
        <dbReference type="ARBA" id="ARBA00022989"/>
    </source>
</evidence>
<evidence type="ECO:0000256" key="3">
    <source>
        <dbReference type="ARBA" id="ARBA00022692"/>
    </source>
</evidence>
<evidence type="ECO:0000256" key="1">
    <source>
        <dbReference type="ARBA" id="ARBA00004651"/>
    </source>
</evidence>
<sequence>MSTQQGTPPFEGDQGSPVLGRLFLRFSEEFYLLFRLILAFVAALHGAQKAFGLWGFPMPHPDRPIVTFAGWVELISALLIGLGVFTRLGAGALVVTMVVAYFMVHSPGQPWPHLKGGGEVPLLWFAMSGIIGVLGSRKWGIERMIFKRELL</sequence>
<evidence type="ECO:0000313" key="7">
    <source>
        <dbReference type="EMBL" id="CAI8016926.1"/>
    </source>
</evidence>
<evidence type="ECO:0000256" key="6">
    <source>
        <dbReference type="SAM" id="Phobius"/>
    </source>
</evidence>
<evidence type="ECO:0000256" key="2">
    <source>
        <dbReference type="ARBA" id="ARBA00022475"/>
    </source>
</evidence>
<accession>A0AA35RV60</accession>
<dbReference type="Pfam" id="PF07681">
    <property type="entry name" value="DoxX"/>
    <property type="match status" value="1"/>
</dbReference>
<evidence type="ECO:0008006" key="9">
    <source>
        <dbReference type="Google" id="ProtNLM"/>
    </source>
</evidence>
<name>A0AA35RV60_GEOBA</name>
<comment type="caution">
    <text evidence="7">The sequence shown here is derived from an EMBL/GenBank/DDBJ whole genome shotgun (WGS) entry which is preliminary data.</text>
</comment>
<keyword evidence="5 6" id="KW-0472">Membrane</keyword>
<proteinExistence type="predicted"/>
<gene>
    <name evidence="7" type="ORF">GBAR_LOCUS10340</name>
</gene>
<keyword evidence="2" id="KW-1003">Cell membrane</keyword>
<keyword evidence="3 6" id="KW-0812">Transmembrane</keyword>
<dbReference type="Proteomes" id="UP001174909">
    <property type="component" value="Unassembled WGS sequence"/>
</dbReference>